<sequence length="252" mass="28009">MERESKQHLRSQWAYVWSTRRTRRALGADRSNTNGQASEEEKMDVGRPHAEKTFKQHYEASPALESTGKMKEGPPQEYLEEGYGKRDEGPREELEGAATAGRKEASVVAAIELLEELDSYLETITEKVLSHSNDVNDTSTGKPSGPQGTISNQTKRSVNMILNGLKDLEALVKEHNPGFAIDLYSCLTVQDCYTSPTSHEAIEDDKVVEAAEAEEEEEYVTDSEAEYSIADNDKEDSSDNLVFLRAVTTRSG</sequence>
<gene>
    <name evidence="2" type="ORF">AWC38_SpisGene5954</name>
</gene>
<evidence type="ECO:0000256" key="1">
    <source>
        <dbReference type="SAM" id="MobiDB-lite"/>
    </source>
</evidence>
<feature type="compositionally biased region" description="Basic and acidic residues" evidence="1">
    <location>
        <begin position="39"/>
        <end position="58"/>
    </location>
</feature>
<comment type="caution">
    <text evidence="2">The sequence shown here is derived from an EMBL/GenBank/DDBJ whole genome shotgun (WGS) entry which is preliminary data.</text>
</comment>
<name>A0A2B4SK81_STYPI</name>
<feature type="region of interest" description="Disordered" evidence="1">
    <location>
        <begin position="212"/>
        <end position="234"/>
    </location>
</feature>
<evidence type="ECO:0000313" key="3">
    <source>
        <dbReference type="Proteomes" id="UP000225706"/>
    </source>
</evidence>
<dbReference type="STRING" id="50429.A0A2B4SK81"/>
<feature type="region of interest" description="Disordered" evidence="1">
    <location>
        <begin position="132"/>
        <end position="154"/>
    </location>
</feature>
<reference evidence="3" key="1">
    <citation type="journal article" date="2017" name="bioRxiv">
        <title>Comparative analysis of the genomes of Stylophora pistillata and Acropora digitifera provides evidence for extensive differences between species of corals.</title>
        <authorList>
            <person name="Voolstra C.R."/>
            <person name="Li Y."/>
            <person name="Liew Y.J."/>
            <person name="Baumgarten S."/>
            <person name="Zoccola D."/>
            <person name="Flot J.-F."/>
            <person name="Tambutte S."/>
            <person name="Allemand D."/>
            <person name="Aranda M."/>
        </authorList>
    </citation>
    <scope>NUCLEOTIDE SEQUENCE [LARGE SCALE GENOMIC DNA]</scope>
</reference>
<evidence type="ECO:0000313" key="2">
    <source>
        <dbReference type="EMBL" id="PFX29280.1"/>
    </source>
</evidence>
<organism evidence="2 3">
    <name type="scientific">Stylophora pistillata</name>
    <name type="common">Smooth cauliflower coral</name>
    <dbReference type="NCBI Taxonomy" id="50429"/>
    <lineage>
        <taxon>Eukaryota</taxon>
        <taxon>Metazoa</taxon>
        <taxon>Cnidaria</taxon>
        <taxon>Anthozoa</taxon>
        <taxon>Hexacorallia</taxon>
        <taxon>Scleractinia</taxon>
        <taxon>Astrocoeniina</taxon>
        <taxon>Pocilloporidae</taxon>
        <taxon>Stylophora</taxon>
    </lineage>
</organism>
<dbReference type="AlphaFoldDB" id="A0A2B4SK81"/>
<feature type="compositionally biased region" description="Acidic residues" evidence="1">
    <location>
        <begin position="212"/>
        <end position="225"/>
    </location>
</feature>
<accession>A0A2B4SK81</accession>
<keyword evidence="3" id="KW-1185">Reference proteome</keyword>
<feature type="region of interest" description="Disordered" evidence="1">
    <location>
        <begin position="24"/>
        <end position="102"/>
    </location>
</feature>
<dbReference type="EMBL" id="LSMT01000068">
    <property type="protein sequence ID" value="PFX29280.1"/>
    <property type="molecule type" value="Genomic_DNA"/>
</dbReference>
<dbReference type="Proteomes" id="UP000225706">
    <property type="component" value="Unassembled WGS sequence"/>
</dbReference>
<feature type="compositionally biased region" description="Basic and acidic residues" evidence="1">
    <location>
        <begin position="82"/>
        <end position="94"/>
    </location>
</feature>
<protein>
    <submittedName>
        <fullName evidence="2">Uncharacterized protein</fullName>
    </submittedName>
</protein>
<proteinExistence type="predicted"/>